<dbReference type="OrthoDB" id="2796815at2759"/>
<feature type="non-terminal residue" evidence="1">
    <location>
        <position position="1"/>
    </location>
</feature>
<evidence type="ECO:0000313" key="1">
    <source>
        <dbReference type="EMBL" id="OCH90278.1"/>
    </source>
</evidence>
<evidence type="ECO:0000313" key="2">
    <source>
        <dbReference type="Proteomes" id="UP000250043"/>
    </source>
</evidence>
<dbReference type="EMBL" id="KV722407">
    <property type="protein sequence ID" value="OCH90278.1"/>
    <property type="molecule type" value="Genomic_DNA"/>
</dbReference>
<sequence>GRAYKFYTILVFPNPCTWGIEKLCVELFNYCFLLDFQMRTREKLWSYQKEKSVCRYIHEFRNPISTG</sequence>
<proteinExistence type="predicted"/>
<dbReference type="Proteomes" id="UP000250043">
    <property type="component" value="Unassembled WGS sequence"/>
</dbReference>
<accession>A0A8E2ATW1</accession>
<name>A0A8E2ATW1_9APHY</name>
<organism evidence="1 2">
    <name type="scientific">Obba rivulosa</name>
    <dbReference type="NCBI Taxonomy" id="1052685"/>
    <lineage>
        <taxon>Eukaryota</taxon>
        <taxon>Fungi</taxon>
        <taxon>Dikarya</taxon>
        <taxon>Basidiomycota</taxon>
        <taxon>Agaricomycotina</taxon>
        <taxon>Agaricomycetes</taxon>
        <taxon>Polyporales</taxon>
        <taxon>Gelatoporiaceae</taxon>
        <taxon>Obba</taxon>
    </lineage>
</organism>
<keyword evidence="2" id="KW-1185">Reference proteome</keyword>
<gene>
    <name evidence="1" type="ORF">OBBRIDRAFT_731072</name>
</gene>
<dbReference type="AlphaFoldDB" id="A0A8E2ATW1"/>
<reference evidence="1 2" key="1">
    <citation type="submission" date="2016-07" db="EMBL/GenBank/DDBJ databases">
        <title>Draft genome of the white-rot fungus Obba rivulosa 3A-2.</title>
        <authorList>
            <consortium name="DOE Joint Genome Institute"/>
            <person name="Miettinen O."/>
            <person name="Riley R."/>
            <person name="Acob R."/>
            <person name="Barry K."/>
            <person name="Cullen D."/>
            <person name="De Vries R."/>
            <person name="Hainaut M."/>
            <person name="Hatakka A."/>
            <person name="Henrissat B."/>
            <person name="Hilden K."/>
            <person name="Kuo R."/>
            <person name="Labutti K."/>
            <person name="Lipzen A."/>
            <person name="Makela M.R."/>
            <person name="Sandor L."/>
            <person name="Spatafora J.W."/>
            <person name="Grigoriev I.V."/>
            <person name="Hibbett D.S."/>
        </authorList>
    </citation>
    <scope>NUCLEOTIDE SEQUENCE [LARGE SCALE GENOMIC DNA]</scope>
    <source>
        <strain evidence="1 2">3A-2</strain>
    </source>
</reference>
<protein>
    <submittedName>
        <fullName evidence="1">Uncharacterized protein</fullName>
    </submittedName>
</protein>